<gene>
    <name evidence="3" type="ORF">SAMN04244553_3574</name>
</gene>
<proteinExistence type="predicted"/>
<dbReference type="EMBL" id="OBEG01000003">
    <property type="protein sequence ID" value="SNY83881.1"/>
    <property type="molecule type" value="Genomic_DNA"/>
</dbReference>
<evidence type="ECO:0000313" key="4">
    <source>
        <dbReference type="Proteomes" id="UP000219565"/>
    </source>
</evidence>
<feature type="signal peptide" evidence="2">
    <location>
        <begin position="1"/>
        <end position="18"/>
    </location>
</feature>
<keyword evidence="2" id="KW-0732">Signal</keyword>
<sequence>MRAAAVLFGVATAAAVLSGCGSNDPAPKDAGATTSAEPASDLGKTYTISKAEGGTSIGSVRFVETVEIPSECLQDPAPAGTQSIAVRVEVVNDSALEISRPGSDLLQVNDSGGFSQTVEEPLIDMDCRSRFPELAVAPTPGKAAGWVFIQSPVTNPSALVYTPLVWAEDASIDNLDVVRTKPTNVVVRLLPIAPAAQTTATPTTSEDPAPTTEVEPPPPTRAPVTTRTAAPAAPIAGAPCSPVNKWAKDSAGQQLLCAYAGGPTLKWVESLPLIGNRAVGSPCEGYDYVAQSPSGQPLLCLDDTWQPGP</sequence>
<name>A0A285LKJ2_9NOCA</name>
<evidence type="ECO:0008006" key="5">
    <source>
        <dbReference type="Google" id="ProtNLM"/>
    </source>
</evidence>
<organism evidence="3 4">
    <name type="scientific">Nocardia amikacinitolerans</name>
    <dbReference type="NCBI Taxonomy" id="756689"/>
    <lineage>
        <taxon>Bacteria</taxon>
        <taxon>Bacillati</taxon>
        <taxon>Actinomycetota</taxon>
        <taxon>Actinomycetes</taxon>
        <taxon>Mycobacteriales</taxon>
        <taxon>Nocardiaceae</taxon>
        <taxon>Nocardia</taxon>
    </lineage>
</organism>
<dbReference type="AlphaFoldDB" id="A0A285LKJ2"/>
<dbReference type="Proteomes" id="UP000219565">
    <property type="component" value="Unassembled WGS sequence"/>
</dbReference>
<accession>A0A285LKJ2</accession>
<dbReference type="PROSITE" id="PS51257">
    <property type="entry name" value="PROKAR_LIPOPROTEIN"/>
    <property type="match status" value="1"/>
</dbReference>
<evidence type="ECO:0000256" key="2">
    <source>
        <dbReference type="SAM" id="SignalP"/>
    </source>
</evidence>
<evidence type="ECO:0000313" key="3">
    <source>
        <dbReference type="EMBL" id="SNY83881.1"/>
    </source>
</evidence>
<protein>
    <recommendedName>
        <fullName evidence="5">DUF4352 domain-containing protein</fullName>
    </recommendedName>
</protein>
<evidence type="ECO:0000256" key="1">
    <source>
        <dbReference type="SAM" id="MobiDB-lite"/>
    </source>
</evidence>
<feature type="region of interest" description="Disordered" evidence="1">
    <location>
        <begin position="197"/>
        <end position="225"/>
    </location>
</feature>
<reference evidence="3 4" key="1">
    <citation type="submission" date="2017-09" db="EMBL/GenBank/DDBJ databases">
        <authorList>
            <person name="Ehlers B."/>
            <person name="Leendertz F.H."/>
        </authorList>
    </citation>
    <scope>NUCLEOTIDE SEQUENCE [LARGE SCALE GENOMIC DNA]</scope>
    <source>
        <strain evidence="3 4">DSM 45537</strain>
    </source>
</reference>
<keyword evidence="4" id="KW-1185">Reference proteome</keyword>
<feature type="compositionally biased region" description="Low complexity" evidence="1">
    <location>
        <begin position="197"/>
        <end position="214"/>
    </location>
</feature>
<feature type="chain" id="PRO_5038726703" description="DUF4352 domain-containing protein" evidence="2">
    <location>
        <begin position="19"/>
        <end position="309"/>
    </location>
</feature>
<feature type="region of interest" description="Disordered" evidence="1">
    <location>
        <begin position="21"/>
        <end position="40"/>
    </location>
</feature>